<evidence type="ECO:0000256" key="8">
    <source>
        <dbReference type="ARBA" id="ARBA00022967"/>
    </source>
</evidence>
<feature type="domain" description="ABC transporter" evidence="10">
    <location>
        <begin position="2"/>
        <end position="238"/>
    </location>
</feature>
<feature type="domain" description="ABC transporter" evidence="10">
    <location>
        <begin position="255"/>
        <end position="500"/>
    </location>
</feature>
<keyword evidence="2" id="KW-0813">Transport</keyword>
<evidence type="ECO:0000259" key="10">
    <source>
        <dbReference type="PROSITE" id="PS50893"/>
    </source>
</evidence>
<evidence type="ECO:0000256" key="2">
    <source>
        <dbReference type="ARBA" id="ARBA00022448"/>
    </source>
</evidence>
<keyword evidence="12" id="KW-1185">Reference proteome</keyword>
<dbReference type="InterPro" id="IPR027417">
    <property type="entry name" value="P-loop_NTPase"/>
</dbReference>
<evidence type="ECO:0000256" key="3">
    <source>
        <dbReference type="ARBA" id="ARBA00022475"/>
    </source>
</evidence>
<dbReference type="CDD" id="cd03215">
    <property type="entry name" value="ABC_Carb_Monos_II"/>
    <property type="match status" value="1"/>
</dbReference>
<proteinExistence type="predicted"/>
<keyword evidence="5" id="KW-0677">Repeat</keyword>
<evidence type="ECO:0000256" key="5">
    <source>
        <dbReference type="ARBA" id="ARBA00022737"/>
    </source>
</evidence>
<evidence type="ECO:0000313" key="11">
    <source>
        <dbReference type="EMBL" id="WAC13978.1"/>
    </source>
</evidence>
<dbReference type="PANTHER" id="PTHR43790">
    <property type="entry name" value="CARBOHYDRATE TRANSPORT ATP-BINDING PROTEIN MG119-RELATED"/>
    <property type="match status" value="1"/>
</dbReference>
<dbReference type="GO" id="GO:0005886">
    <property type="term" value="C:plasma membrane"/>
    <property type="evidence" value="ECO:0007669"/>
    <property type="project" value="UniProtKB-SubCell"/>
</dbReference>
<keyword evidence="7 11" id="KW-0067">ATP-binding</keyword>
<dbReference type="FunFam" id="3.40.50.300:FF:000127">
    <property type="entry name" value="Ribose import ATP-binding protein RbsA"/>
    <property type="match status" value="1"/>
</dbReference>
<protein>
    <submittedName>
        <fullName evidence="11">Sugar ABC transporter ATP-binding protein</fullName>
    </submittedName>
</protein>
<evidence type="ECO:0000256" key="7">
    <source>
        <dbReference type="ARBA" id="ARBA00022840"/>
    </source>
</evidence>
<dbReference type="GO" id="GO:0005524">
    <property type="term" value="F:ATP binding"/>
    <property type="evidence" value="ECO:0007669"/>
    <property type="project" value="UniProtKB-KW"/>
</dbReference>
<evidence type="ECO:0000256" key="6">
    <source>
        <dbReference type="ARBA" id="ARBA00022741"/>
    </source>
</evidence>
<comment type="subcellular location">
    <subcellularLocation>
        <location evidence="1">Cell membrane</location>
        <topology evidence="1">Peripheral membrane protein</topology>
    </subcellularLocation>
</comment>
<keyword evidence="9" id="KW-0472">Membrane</keyword>
<keyword evidence="8" id="KW-1278">Translocase</keyword>
<dbReference type="CDD" id="cd03216">
    <property type="entry name" value="ABC_Carb_Monos_I"/>
    <property type="match status" value="1"/>
</dbReference>
<dbReference type="GO" id="GO:0016887">
    <property type="term" value="F:ATP hydrolysis activity"/>
    <property type="evidence" value="ECO:0007669"/>
    <property type="project" value="InterPro"/>
</dbReference>
<reference evidence="11" key="1">
    <citation type="submission" date="2022-11" db="EMBL/GenBank/DDBJ databases">
        <title>Dyadobacter pollutisoli sp. nov., isolated from plastic dumped soil.</title>
        <authorList>
            <person name="Kim J.M."/>
            <person name="Kim K.R."/>
            <person name="Lee J.K."/>
            <person name="Hao L."/>
            <person name="Jeon C.O."/>
        </authorList>
    </citation>
    <scope>NUCLEOTIDE SEQUENCE</scope>
    <source>
        <strain evidence="11">U1</strain>
    </source>
</reference>
<dbReference type="InterPro" id="IPR003593">
    <property type="entry name" value="AAA+_ATPase"/>
</dbReference>
<dbReference type="KEGG" id="dpf:ON006_08440"/>
<keyword evidence="3" id="KW-1003">Cell membrane</keyword>
<keyword evidence="6" id="KW-0547">Nucleotide-binding</keyword>
<dbReference type="PROSITE" id="PS00211">
    <property type="entry name" value="ABC_TRANSPORTER_1"/>
    <property type="match status" value="1"/>
</dbReference>
<dbReference type="EMBL" id="CP112998">
    <property type="protein sequence ID" value="WAC13978.1"/>
    <property type="molecule type" value="Genomic_DNA"/>
</dbReference>
<accession>A0A9E8NET7</accession>
<dbReference type="InterPro" id="IPR003439">
    <property type="entry name" value="ABC_transporter-like_ATP-bd"/>
</dbReference>
<evidence type="ECO:0000256" key="4">
    <source>
        <dbReference type="ARBA" id="ARBA00022597"/>
    </source>
</evidence>
<dbReference type="Gene3D" id="3.40.50.300">
    <property type="entry name" value="P-loop containing nucleotide triphosphate hydrolases"/>
    <property type="match status" value="2"/>
</dbReference>
<dbReference type="AlphaFoldDB" id="A0A9E8NET7"/>
<dbReference type="Pfam" id="PF00005">
    <property type="entry name" value="ABC_tran"/>
    <property type="match status" value="2"/>
</dbReference>
<dbReference type="RefSeq" id="WP_244818914.1">
    <property type="nucleotide sequence ID" value="NZ_CP112998.1"/>
</dbReference>
<evidence type="ECO:0000313" key="12">
    <source>
        <dbReference type="Proteomes" id="UP001164653"/>
    </source>
</evidence>
<keyword evidence="4" id="KW-0762">Sugar transport</keyword>
<dbReference type="InterPro" id="IPR050107">
    <property type="entry name" value="ABC_carbohydrate_import_ATPase"/>
</dbReference>
<dbReference type="SUPFAM" id="SSF52540">
    <property type="entry name" value="P-loop containing nucleoside triphosphate hydrolases"/>
    <property type="match status" value="2"/>
</dbReference>
<evidence type="ECO:0000256" key="1">
    <source>
        <dbReference type="ARBA" id="ARBA00004202"/>
    </source>
</evidence>
<dbReference type="InterPro" id="IPR017871">
    <property type="entry name" value="ABC_transporter-like_CS"/>
</dbReference>
<dbReference type="PANTHER" id="PTHR43790:SF3">
    <property type="entry name" value="D-ALLOSE IMPORT ATP-BINDING PROTEIN ALSA-RELATED"/>
    <property type="match status" value="1"/>
</dbReference>
<organism evidence="11 12">
    <name type="scientific">Dyadobacter pollutisoli</name>
    <dbReference type="NCBI Taxonomy" id="2910158"/>
    <lineage>
        <taxon>Bacteria</taxon>
        <taxon>Pseudomonadati</taxon>
        <taxon>Bacteroidota</taxon>
        <taxon>Cytophagia</taxon>
        <taxon>Cytophagales</taxon>
        <taxon>Spirosomataceae</taxon>
        <taxon>Dyadobacter</taxon>
    </lineage>
</organism>
<dbReference type="PROSITE" id="PS50893">
    <property type="entry name" value="ABC_TRANSPORTER_2"/>
    <property type="match status" value="2"/>
</dbReference>
<dbReference type="Proteomes" id="UP001164653">
    <property type="component" value="Chromosome"/>
</dbReference>
<name>A0A9E8NET7_9BACT</name>
<dbReference type="SMART" id="SM00382">
    <property type="entry name" value="AAA"/>
    <property type="match status" value="2"/>
</dbReference>
<gene>
    <name evidence="11" type="primary">gguA</name>
    <name evidence="11" type="ORF">ON006_08440</name>
</gene>
<sequence>MLTVNKITKKFPGVIALEDVCLSIEAGKVTALIGENGAGKSTLMKILSGVYQDFEGEIIFKGEPVKFSNPRDAQQKGIAIIHQELNLIPYLTISENIFLGRELLTQYGTIDKNRMRRKTQELLDNLKLKVNPDTAVYKLKVGQQQIVEIAKALLTDAELIIMDEPTSAITGSEVEVLFGIIEDLKKAGKAIVYVSHKLDELFRIADHYVVLRDGKSIESGSMAGITQEELIHKMVGRTIAMIRKNSGDRIFPELLKASGISLKHPARPGENLLKDISFHVGKGEIVGIFGLMGAGRTELLETIFGLHAGAFSGQISMEGKLLKINSPADAIHAGLALVPEDRKKDGLVLGLNVKNNISLTTLTDLENLGTLSDLKENTLADKYIEELQIKTPTRQQKAKNLSGGNQQKIVLAKWLATKPKLLLLDEPTRGIDVHAKSEIYKLIIKLADEGLGIIVVSSELPEILAVSDRVLVMAEGTLTAEFSILEATEDAILSAAIPKSIYEKQA</sequence>
<evidence type="ECO:0000256" key="9">
    <source>
        <dbReference type="ARBA" id="ARBA00023136"/>
    </source>
</evidence>